<feature type="transmembrane region" description="Helical" evidence="10">
    <location>
        <begin position="634"/>
        <end position="655"/>
    </location>
</feature>
<dbReference type="FunFam" id="3.40.50.300:FF:000504">
    <property type="entry name" value="ABC transporter G family member 11"/>
    <property type="match status" value="1"/>
</dbReference>
<feature type="transmembrane region" description="Helical" evidence="10">
    <location>
        <begin position="478"/>
        <end position="508"/>
    </location>
</feature>
<dbReference type="PROSITE" id="PS50893">
    <property type="entry name" value="ABC_TRANSPORTER_2"/>
    <property type="match status" value="1"/>
</dbReference>
<keyword evidence="7" id="KW-0067">ATP-binding</keyword>
<keyword evidence="6" id="KW-0547">Nucleotide-binding</keyword>
<sequence>MAMGSRSSAAGQVVVEMEANRPGGNGMVVGGLSPLSETLWKERTDTGLVGDVSARLTWKDLTVMVALGSGETQTVLEGLTGYAEPGSLTALMGPSGSGKSTLLDALSSRLATNAFLSGTILLNGRKTKLSFGAAAYVTQDDNLIGTLTVRETIMYSARLRLPDRMPTDEKRALVEGTIVEMGLQDCADTVIGNWHLRGISGGERRRVSIGLEILMRPRLLFLDEPTSGLDSASAFFVTQTLRSLSRDGRTVIASIHQPSSEVFELFDRLFLLSGGKTVYFGQASQAYEFFANAGFPCPSLRNPSDHFLRCINSDFDKVKATLKGSMKMKFERSDDPLEKITTAEVTRRLIDFYSRSQYSYAAREKVDEISRVKGTVLDSGGSQASFFMQAFTLTKRSFVNMSRDFGYYWLRLIIYIVVTICIGTIYLNVGTGYSSILARGACASFVFGFVTFMSIGGFPSFVEDMKVFQRERLNGHYGVLAFVISNTLSAMPFLIMITFISGTICYFMVHLHPGLVHYVFFVLCLYASVTVVESLMMAIASVVPNFLMGIIIGAGIQGIFMLVSGYFRLPHDIPKPFWRYPMTYISFHYWALQGQYQNDLRGLVFDNQSPDLPKIPGEYILENVFQINVKRSKWVDLTVLFCMIIMYRIIFFVMIKVSEDVTPWIRGYIARRRLQKKSRNRAIASSSVGLVNRTPSLRGYVVEPTSSSSSSQ</sequence>
<dbReference type="Pfam" id="PF00005">
    <property type="entry name" value="ABC_tran"/>
    <property type="match status" value="1"/>
</dbReference>
<evidence type="ECO:0000256" key="9">
    <source>
        <dbReference type="ARBA" id="ARBA00023136"/>
    </source>
</evidence>
<dbReference type="InterPro" id="IPR017871">
    <property type="entry name" value="ABC_transporter-like_CS"/>
</dbReference>
<evidence type="ECO:0000256" key="7">
    <source>
        <dbReference type="ARBA" id="ARBA00022840"/>
    </source>
</evidence>
<dbReference type="InterPro" id="IPR003439">
    <property type="entry name" value="ABC_transporter-like_ATP-bd"/>
</dbReference>
<dbReference type="GO" id="GO:0009651">
    <property type="term" value="P:response to salt stress"/>
    <property type="evidence" value="ECO:0007669"/>
    <property type="project" value="UniProtKB-ARBA"/>
</dbReference>
<keyword evidence="5 10" id="KW-0812">Transmembrane</keyword>
<feature type="transmembrane region" description="Helical" evidence="10">
    <location>
        <begin position="436"/>
        <end position="458"/>
    </location>
</feature>
<dbReference type="PANTHER" id="PTHR48042:SF11">
    <property type="entry name" value="ABC TRANSPORTER G FAMILY MEMBER 11"/>
    <property type="match status" value="1"/>
</dbReference>
<dbReference type="Gene3D" id="3.40.50.300">
    <property type="entry name" value="P-loop containing nucleotide triphosphate hydrolases"/>
    <property type="match status" value="1"/>
</dbReference>
<evidence type="ECO:0000256" key="5">
    <source>
        <dbReference type="ARBA" id="ARBA00022692"/>
    </source>
</evidence>
<evidence type="ECO:0000256" key="4">
    <source>
        <dbReference type="ARBA" id="ARBA00022553"/>
    </source>
</evidence>
<comment type="caution">
    <text evidence="12">The sequence shown here is derived from an EMBL/GenBank/DDBJ whole genome shotgun (WGS) entry which is preliminary data.</text>
</comment>
<accession>A0AAX6I0B3</accession>
<keyword evidence="3" id="KW-0813">Transport</keyword>
<dbReference type="PANTHER" id="PTHR48042">
    <property type="entry name" value="ABC TRANSPORTER G FAMILY MEMBER 11"/>
    <property type="match status" value="1"/>
</dbReference>
<dbReference type="PROSITE" id="PS00211">
    <property type="entry name" value="ABC_TRANSPORTER_1"/>
    <property type="match status" value="1"/>
</dbReference>
<organism evidence="12 13">
    <name type="scientific">Iris pallida</name>
    <name type="common">Sweet iris</name>
    <dbReference type="NCBI Taxonomy" id="29817"/>
    <lineage>
        <taxon>Eukaryota</taxon>
        <taxon>Viridiplantae</taxon>
        <taxon>Streptophyta</taxon>
        <taxon>Embryophyta</taxon>
        <taxon>Tracheophyta</taxon>
        <taxon>Spermatophyta</taxon>
        <taxon>Magnoliopsida</taxon>
        <taxon>Liliopsida</taxon>
        <taxon>Asparagales</taxon>
        <taxon>Iridaceae</taxon>
        <taxon>Iridoideae</taxon>
        <taxon>Irideae</taxon>
        <taxon>Iris</taxon>
    </lineage>
</organism>
<gene>
    <name evidence="12" type="ORF">M6B38_280710</name>
</gene>
<comment type="similarity">
    <text evidence="2">Belongs to the ABC transporter superfamily. ABCG family. Eye pigment precursor importer (TC 3.A.1.204) subfamily.</text>
</comment>
<dbReference type="InterPro" id="IPR052215">
    <property type="entry name" value="Plant_ABCG"/>
</dbReference>
<reference evidence="12" key="1">
    <citation type="journal article" date="2023" name="GigaByte">
        <title>Genome assembly of the bearded iris, Iris pallida Lam.</title>
        <authorList>
            <person name="Bruccoleri R.E."/>
            <person name="Oakeley E.J."/>
            <person name="Faust A.M.E."/>
            <person name="Altorfer M."/>
            <person name="Dessus-Babus S."/>
            <person name="Burckhardt D."/>
            <person name="Oertli M."/>
            <person name="Naumann U."/>
            <person name="Petersen F."/>
            <person name="Wong J."/>
        </authorList>
    </citation>
    <scope>NUCLEOTIDE SEQUENCE</scope>
    <source>
        <strain evidence="12">GSM-AAB239-AS_SAM_17_03QT</strain>
    </source>
</reference>
<feature type="transmembrane region" description="Helical" evidence="10">
    <location>
        <begin position="546"/>
        <end position="569"/>
    </location>
</feature>
<evidence type="ECO:0000256" key="2">
    <source>
        <dbReference type="ARBA" id="ARBA00005814"/>
    </source>
</evidence>
<feature type="transmembrane region" description="Helical" evidence="10">
    <location>
        <begin position="515"/>
        <end position="540"/>
    </location>
</feature>
<keyword evidence="8 10" id="KW-1133">Transmembrane helix</keyword>
<evidence type="ECO:0000259" key="11">
    <source>
        <dbReference type="PROSITE" id="PS50893"/>
    </source>
</evidence>
<evidence type="ECO:0000313" key="13">
    <source>
        <dbReference type="Proteomes" id="UP001140949"/>
    </source>
</evidence>
<proteinExistence type="inferred from homology"/>
<keyword evidence="9 10" id="KW-0472">Membrane</keyword>
<dbReference type="GO" id="GO:0016887">
    <property type="term" value="F:ATP hydrolysis activity"/>
    <property type="evidence" value="ECO:0007669"/>
    <property type="project" value="InterPro"/>
</dbReference>
<reference evidence="12" key="2">
    <citation type="submission" date="2023-04" db="EMBL/GenBank/DDBJ databases">
        <authorList>
            <person name="Bruccoleri R.E."/>
            <person name="Oakeley E.J."/>
            <person name="Faust A.-M."/>
            <person name="Dessus-Babus S."/>
            <person name="Altorfer M."/>
            <person name="Burckhardt D."/>
            <person name="Oertli M."/>
            <person name="Naumann U."/>
            <person name="Petersen F."/>
            <person name="Wong J."/>
        </authorList>
    </citation>
    <scope>NUCLEOTIDE SEQUENCE</scope>
    <source>
        <strain evidence="12">GSM-AAB239-AS_SAM_17_03QT</strain>
        <tissue evidence="12">Leaf</tissue>
    </source>
</reference>
<evidence type="ECO:0000256" key="8">
    <source>
        <dbReference type="ARBA" id="ARBA00022989"/>
    </source>
</evidence>
<evidence type="ECO:0000256" key="1">
    <source>
        <dbReference type="ARBA" id="ARBA00004141"/>
    </source>
</evidence>
<comment type="subcellular location">
    <subcellularLocation>
        <location evidence="1">Membrane</location>
        <topology evidence="1">Multi-pass membrane protein</topology>
    </subcellularLocation>
</comment>
<dbReference type="EMBL" id="JANAVB010005598">
    <property type="protein sequence ID" value="KAJ6846411.1"/>
    <property type="molecule type" value="Genomic_DNA"/>
</dbReference>
<dbReference type="InterPro" id="IPR027417">
    <property type="entry name" value="P-loop_NTPase"/>
</dbReference>
<dbReference type="InterPro" id="IPR013525">
    <property type="entry name" value="ABC2_TM"/>
</dbReference>
<evidence type="ECO:0000256" key="3">
    <source>
        <dbReference type="ARBA" id="ARBA00022448"/>
    </source>
</evidence>
<dbReference type="InterPro" id="IPR043926">
    <property type="entry name" value="ABCG_dom"/>
</dbReference>
<dbReference type="GO" id="GO:0005524">
    <property type="term" value="F:ATP binding"/>
    <property type="evidence" value="ECO:0007669"/>
    <property type="project" value="UniProtKB-KW"/>
</dbReference>
<feature type="transmembrane region" description="Helical" evidence="10">
    <location>
        <begin position="408"/>
        <end position="429"/>
    </location>
</feature>
<dbReference type="CDD" id="cd03213">
    <property type="entry name" value="ABCG_EPDR"/>
    <property type="match status" value="1"/>
</dbReference>
<dbReference type="InterPro" id="IPR003593">
    <property type="entry name" value="AAA+_ATPase"/>
</dbReference>
<evidence type="ECO:0000313" key="12">
    <source>
        <dbReference type="EMBL" id="KAJ6846411.1"/>
    </source>
</evidence>
<protein>
    <submittedName>
        <fullName evidence="12">ABC transporter G family member 11</fullName>
    </submittedName>
</protein>
<evidence type="ECO:0000256" key="6">
    <source>
        <dbReference type="ARBA" id="ARBA00022741"/>
    </source>
</evidence>
<keyword evidence="13" id="KW-1185">Reference proteome</keyword>
<evidence type="ECO:0000256" key="10">
    <source>
        <dbReference type="SAM" id="Phobius"/>
    </source>
</evidence>
<dbReference type="AlphaFoldDB" id="A0AAX6I0B3"/>
<dbReference type="GO" id="GO:0016020">
    <property type="term" value="C:membrane"/>
    <property type="evidence" value="ECO:0007669"/>
    <property type="project" value="UniProtKB-SubCell"/>
</dbReference>
<dbReference type="GO" id="GO:0140359">
    <property type="term" value="F:ABC-type transporter activity"/>
    <property type="evidence" value="ECO:0007669"/>
    <property type="project" value="InterPro"/>
</dbReference>
<dbReference type="SUPFAM" id="SSF52540">
    <property type="entry name" value="P-loop containing nucleoside triphosphate hydrolases"/>
    <property type="match status" value="1"/>
</dbReference>
<name>A0AAX6I0B3_IRIPA</name>
<dbReference type="Pfam" id="PF19055">
    <property type="entry name" value="ABC2_membrane_7"/>
    <property type="match status" value="1"/>
</dbReference>
<dbReference type="SMART" id="SM00382">
    <property type="entry name" value="AAA"/>
    <property type="match status" value="1"/>
</dbReference>
<keyword evidence="4" id="KW-0597">Phosphoprotein</keyword>
<feature type="domain" description="ABC transporter" evidence="11">
    <location>
        <begin position="56"/>
        <end position="299"/>
    </location>
</feature>
<dbReference type="Pfam" id="PF01061">
    <property type="entry name" value="ABC2_membrane"/>
    <property type="match status" value="1"/>
</dbReference>
<dbReference type="Proteomes" id="UP001140949">
    <property type="component" value="Unassembled WGS sequence"/>
</dbReference>